<keyword evidence="1" id="KW-0812">Transmembrane</keyword>
<feature type="transmembrane region" description="Helical" evidence="1">
    <location>
        <begin position="181"/>
        <end position="203"/>
    </location>
</feature>
<reference evidence="2" key="1">
    <citation type="submission" date="2019-10" db="EMBL/GenBank/DDBJ databases">
        <title>Nonomuraea sp. nov., isolated from Phyllanthus amarus.</title>
        <authorList>
            <person name="Klykleung N."/>
            <person name="Tanasupawat S."/>
        </authorList>
    </citation>
    <scope>NUCLEOTIDE SEQUENCE [LARGE SCALE GENOMIC DNA]</scope>
    <source>
        <strain evidence="2">3MP-10</strain>
    </source>
</reference>
<keyword evidence="1" id="KW-1133">Transmembrane helix</keyword>
<dbReference type="AlphaFoldDB" id="A0A5N6A3Z9"/>
<dbReference type="EMBL" id="VDLY02000013">
    <property type="protein sequence ID" value="KAB8162972.1"/>
    <property type="molecule type" value="Genomic_DNA"/>
</dbReference>
<evidence type="ECO:0000313" key="2">
    <source>
        <dbReference type="EMBL" id="KAB8162972.1"/>
    </source>
</evidence>
<dbReference type="Pfam" id="PF14023">
    <property type="entry name" value="Bestrophin-like"/>
    <property type="match status" value="1"/>
</dbReference>
<proteinExistence type="predicted"/>
<gene>
    <name evidence="2" type="ORF">FH607_020295</name>
</gene>
<accession>A0A5N6A3Z9</accession>
<dbReference type="InterPro" id="IPR025333">
    <property type="entry name" value="DUF4239"/>
</dbReference>
<feature type="transmembrane region" description="Helical" evidence="1">
    <location>
        <begin position="6"/>
        <end position="24"/>
    </location>
</feature>
<keyword evidence="1" id="KW-0472">Membrane</keyword>
<evidence type="ECO:0000313" key="3">
    <source>
        <dbReference type="Proteomes" id="UP000314251"/>
    </source>
</evidence>
<feature type="transmembrane region" description="Helical" evidence="1">
    <location>
        <begin position="210"/>
        <end position="230"/>
    </location>
</feature>
<comment type="caution">
    <text evidence="2">The sequence shown here is derived from an EMBL/GenBank/DDBJ whole genome shotgun (WGS) entry which is preliminary data.</text>
</comment>
<organism evidence="2 3">
    <name type="scientific">Streptomyces mimosae</name>
    <dbReference type="NCBI Taxonomy" id="2586635"/>
    <lineage>
        <taxon>Bacteria</taxon>
        <taxon>Bacillati</taxon>
        <taxon>Actinomycetota</taxon>
        <taxon>Actinomycetes</taxon>
        <taxon>Kitasatosporales</taxon>
        <taxon>Streptomycetaceae</taxon>
        <taxon>Streptomyces</taxon>
    </lineage>
</organism>
<dbReference type="Proteomes" id="UP000314251">
    <property type="component" value="Unassembled WGS sequence"/>
</dbReference>
<dbReference type="RefSeq" id="WP_139670604.1">
    <property type="nucleotide sequence ID" value="NZ_VDLY02000013.1"/>
</dbReference>
<feature type="transmembrane region" description="Helical" evidence="1">
    <location>
        <begin position="44"/>
        <end position="65"/>
    </location>
</feature>
<dbReference type="OrthoDB" id="4313900at2"/>
<protein>
    <submittedName>
        <fullName evidence="2">DUF4239 domain-containing protein</fullName>
    </submittedName>
</protein>
<evidence type="ECO:0000256" key="1">
    <source>
        <dbReference type="SAM" id="Phobius"/>
    </source>
</evidence>
<sequence>MSEWLVLTFAVLATCSVVLLVAVVRQRRQGEEDDPTETPDVIEYMTMMIGVVYAIVLGLAIAGVWEERSAADEWVRQEAQALHEMDQRAAVFAPERAAEIRSSVESYVARVVGPEWDHMLESGELTDEGEESLTELRATIADREPTTVAEITAYQALLDEAAAVDEARAGRGQSAESTMPAVVWFGLLAGGAVTVGMVFTLQIQRSGRELLLAGLFSALITFLLFLIWYFDAPYARALGDSTEAFQNFFPGVAGGD</sequence>
<keyword evidence="3" id="KW-1185">Reference proteome</keyword>
<name>A0A5N6A3Z9_9ACTN</name>